<organism evidence="2 3">
    <name type="scientific">Lithocarpus litseifolius</name>
    <dbReference type="NCBI Taxonomy" id="425828"/>
    <lineage>
        <taxon>Eukaryota</taxon>
        <taxon>Viridiplantae</taxon>
        <taxon>Streptophyta</taxon>
        <taxon>Embryophyta</taxon>
        <taxon>Tracheophyta</taxon>
        <taxon>Spermatophyta</taxon>
        <taxon>Magnoliopsida</taxon>
        <taxon>eudicotyledons</taxon>
        <taxon>Gunneridae</taxon>
        <taxon>Pentapetalae</taxon>
        <taxon>rosids</taxon>
        <taxon>fabids</taxon>
        <taxon>Fagales</taxon>
        <taxon>Fagaceae</taxon>
        <taxon>Lithocarpus</taxon>
    </lineage>
</organism>
<evidence type="ECO:0000256" key="1">
    <source>
        <dbReference type="SAM" id="MobiDB-lite"/>
    </source>
</evidence>
<dbReference type="AlphaFoldDB" id="A0AAW2DAU2"/>
<sequence length="146" mass="16408">MPLALAFLHSVSEYIAVLPLALMGISFEQEADSRFPGLTATLWKSKSSIRILQVHEELQKLHKVITRQQNVQMPNSGLKQETVQQEKVKEFENQTPLENINFETVSDDTIKETEQQKEAVGNSEVLASEPEGKPQDHFAARGHGLK</sequence>
<protein>
    <submittedName>
        <fullName evidence="2">Uncharacterized protein</fullName>
    </submittedName>
</protein>
<keyword evidence="3" id="KW-1185">Reference proteome</keyword>
<evidence type="ECO:0000313" key="3">
    <source>
        <dbReference type="Proteomes" id="UP001459277"/>
    </source>
</evidence>
<gene>
    <name evidence="2" type="ORF">SO802_009234</name>
</gene>
<dbReference type="Proteomes" id="UP001459277">
    <property type="component" value="Unassembled WGS sequence"/>
</dbReference>
<reference evidence="2 3" key="1">
    <citation type="submission" date="2024-01" db="EMBL/GenBank/DDBJ databases">
        <title>A telomere-to-telomere, gap-free genome of sweet tea (Lithocarpus litseifolius).</title>
        <authorList>
            <person name="Zhou J."/>
        </authorList>
    </citation>
    <scope>NUCLEOTIDE SEQUENCE [LARGE SCALE GENOMIC DNA]</scope>
    <source>
        <strain evidence="2">Zhou-2022a</strain>
        <tissue evidence="2">Leaf</tissue>
    </source>
</reference>
<evidence type="ECO:0000313" key="2">
    <source>
        <dbReference type="EMBL" id="KAL0007732.1"/>
    </source>
</evidence>
<comment type="caution">
    <text evidence="2">The sequence shown here is derived from an EMBL/GenBank/DDBJ whole genome shotgun (WGS) entry which is preliminary data.</text>
</comment>
<accession>A0AAW2DAU2</accession>
<name>A0AAW2DAU2_9ROSI</name>
<proteinExistence type="predicted"/>
<feature type="region of interest" description="Disordered" evidence="1">
    <location>
        <begin position="113"/>
        <end position="146"/>
    </location>
</feature>
<dbReference type="EMBL" id="JAZDWU010000003">
    <property type="protein sequence ID" value="KAL0007732.1"/>
    <property type="molecule type" value="Genomic_DNA"/>
</dbReference>
<feature type="compositionally biased region" description="Basic and acidic residues" evidence="1">
    <location>
        <begin position="130"/>
        <end position="139"/>
    </location>
</feature>